<evidence type="ECO:0000313" key="3">
    <source>
        <dbReference type="Proteomes" id="UP000710432"/>
    </source>
</evidence>
<name>A0A8J6KXE5_MICOH</name>
<feature type="region of interest" description="Disordered" evidence="1">
    <location>
        <begin position="64"/>
        <end position="122"/>
    </location>
</feature>
<organism evidence="2 3">
    <name type="scientific">Microtus ochrogaster</name>
    <name type="common">Prairie vole</name>
    <dbReference type="NCBI Taxonomy" id="79684"/>
    <lineage>
        <taxon>Eukaryota</taxon>
        <taxon>Metazoa</taxon>
        <taxon>Chordata</taxon>
        <taxon>Craniata</taxon>
        <taxon>Vertebrata</taxon>
        <taxon>Euteleostomi</taxon>
        <taxon>Mammalia</taxon>
        <taxon>Eutheria</taxon>
        <taxon>Euarchontoglires</taxon>
        <taxon>Glires</taxon>
        <taxon>Rodentia</taxon>
        <taxon>Myomorpha</taxon>
        <taxon>Muroidea</taxon>
        <taxon>Cricetidae</taxon>
        <taxon>Arvicolinae</taxon>
        <taxon>Microtus</taxon>
    </lineage>
</organism>
<protein>
    <submittedName>
        <fullName evidence="2">Arf-GAP with GTPase, ANK repeat and PH domain-containing protein 2</fullName>
    </submittedName>
</protein>
<proteinExistence type="predicted"/>
<reference evidence="2" key="1">
    <citation type="submission" date="2020-03" db="EMBL/GenBank/DDBJ databases">
        <title>Studies in the Genomics of Life Span.</title>
        <authorList>
            <person name="Glass D."/>
        </authorList>
    </citation>
    <scope>NUCLEOTIDE SEQUENCE</scope>
    <source>
        <strain evidence="2">LTLLF</strain>
        <tissue evidence="2">Muscle</tissue>
    </source>
</reference>
<dbReference type="AlphaFoldDB" id="A0A8J6KXE5"/>
<dbReference type="EMBL" id="JAATJU010021934">
    <property type="protein sequence ID" value="KAH0512499.1"/>
    <property type="molecule type" value="Genomic_DNA"/>
</dbReference>
<comment type="caution">
    <text evidence="2">The sequence shown here is derived from an EMBL/GenBank/DDBJ whole genome shotgun (WGS) entry which is preliminary data.</text>
</comment>
<dbReference type="Proteomes" id="UP000710432">
    <property type="component" value="Unassembled WGS sequence"/>
</dbReference>
<evidence type="ECO:0000256" key="1">
    <source>
        <dbReference type="SAM" id="MobiDB-lite"/>
    </source>
</evidence>
<evidence type="ECO:0000313" key="2">
    <source>
        <dbReference type="EMBL" id="KAH0512499.1"/>
    </source>
</evidence>
<sequence>MIRTLRPRRMTRMTMKTTMLTLKVRPPPAAPKPFKVKREASWEQVLLLLRLPILNPGVARITTKGAKAGGGERQPRVKGSKSSTRTGVGAGARGQLSPQKGKSKTLDNSDLHPGPTANPRLLIVPATPVPATSVTTTFMQLLGPAPPGAEWGHIKNPKERVYATHGDVTGPKPSAGAKHTEFSSSDCPQQYGGFRFSSDEAVLRGNKACFCVTRAVPSKETLTMIEFRCTGKGSNFDKE</sequence>
<accession>A0A8J6KXE5</accession>
<gene>
    <name evidence="2" type="ORF">LTLLF_144905</name>
</gene>